<protein>
    <submittedName>
        <fullName evidence="2">Bifunctional uroporphyrinogen-III synthetase/response regulator domain protein</fullName>
    </submittedName>
</protein>
<dbReference type="PANTHER" id="PTHR40082:SF1">
    <property type="entry name" value="BLR5956 PROTEIN"/>
    <property type="match status" value="1"/>
</dbReference>
<dbReference type="RefSeq" id="WP_077025741.1">
    <property type="nucleotide sequence ID" value="NZ_CP017641.1"/>
</dbReference>
<reference evidence="2 3" key="1">
    <citation type="journal article" date="2016" name="Front. Microbiol.">
        <title>Fuerstia marisgermanicae gen. nov., sp. nov., an Unusual Member of the Phylum Planctomycetes from the German Wadden Sea.</title>
        <authorList>
            <person name="Kohn T."/>
            <person name="Heuer A."/>
            <person name="Jogler M."/>
            <person name="Vollmers J."/>
            <person name="Boedeker C."/>
            <person name="Bunk B."/>
            <person name="Rast P."/>
            <person name="Borchert D."/>
            <person name="Glockner I."/>
            <person name="Freese H.M."/>
            <person name="Klenk H.P."/>
            <person name="Overmann J."/>
            <person name="Kaster A.K."/>
            <person name="Rohde M."/>
            <person name="Wiegand S."/>
            <person name="Jogler C."/>
        </authorList>
    </citation>
    <scope>NUCLEOTIDE SEQUENCE [LARGE SCALE GENOMIC DNA]</scope>
    <source>
        <strain evidence="2 3">NH11</strain>
    </source>
</reference>
<dbReference type="GO" id="GO:0004852">
    <property type="term" value="F:uroporphyrinogen-III synthase activity"/>
    <property type="evidence" value="ECO:0007669"/>
    <property type="project" value="InterPro"/>
</dbReference>
<keyword evidence="3" id="KW-1185">Reference proteome</keyword>
<dbReference type="SUPFAM" id="SSF69618">
    <property type="entry name" value="HemD-like"/>
    <property type="match status" value="1"/>
</dbReference>
<dbReference type="AlphaFoldDB" id="A0A1P8WK40"/>
<feature type="domain" description="Tetrapyrrole biosynthesis uroporphyrinogen III synthase" evidence="1">
    <location>
        <begin position="19"/>
        <end position="262"/>
    </location>
</feature>
<dbReference type="InterPro" id="IPR003754">
    <property type="entry name" value="4pyrrol_synth_uPrphyn_synth"/>
</dbReference>
<evidence type="ECO:0000259" key="1">
    <source>
        <dbReference type="Pfam" id="PF02602"/>
    </source>
</evidence>
<accession>A0A1P8WK40</accession>
<dbReference type="InterPro" id="IPR039793">
    <property type="entry name" value="UROS/Hem4"/>
</dbReference>
<name>A0A1P8WK40_9PLAN</name>
<proteinExistence type="predicted"/>
<dbReference type="Gene3D" id="3.40.50.10090">
    <property type="match status" value="2"/>
</dbReference>
<organism evidence="2 3">
    <name type="scientific">Fuerstiella marisgermanici</name>
    <dbReference type="NCBI Taxonomy" id="1891926"/>
    <lineage>
        <taxon>Bacteria</taxon>
        <taxon>Pseudomonadati</taxon>
        <taxon>Planctomycetota</taxon>
        <taxon>Planctomycetia</taxon>
        <taxon>Planctomycetales</taxon>
        <taxon>Planctomycetaceae</taxon>
        <taxon>Fuerstiella</taxon>
    </lineage>
</organism>
<dbReference type="Proteomes" id="UP000187735">
    <property type="component" value="Chromosome"/>
</dbReference>
<sequence>MPDDQKPIVCTFESRRADDMRSLIERFGGTPVVAPSMQEVPLEQNSEAIAAVQKIIANETQYLILLTGVGVEAMLEIAATQQLKERLLQVMKDIPLLIRGPKPAAVLKRLGLQYAVKAPEPNTWRELLAAIDGASVALEGQTVAVQEYGVSNPELYDGLKQRGATVLPVPVYRWALPDDLQPLESAIEKTIAGQTDILLFTSAQQVRHVLLVAEQRGCQSEWLEAANRILVASIGPTCSETLNEVGLNVGFEASPPKMGPLVRGAIAAFQSGEPST</sequence>
<dbReference type="STRING" id="1891926.Fuma_04069"/>
<dbReference type="OrthoDB" id="213853at2"/>
<gene>
    <name evidence="2" type="ORF">Fuma_04069</name>
</gene>
<dbReference type="PANTHER" id="PTHR40082">
    <property type="entry name" value="BLR5956 PROTEIN"/>
    <property type="match status" value="1"/>
</dbReference>
<dbReference type="KEGG" id="fmr:Fuma_04069"/>
<evidence type="ECO:0000313" key="3">
    <source>
        <dbReference type="Proteomes" id="UP000187735"/>
    </source>
</evidence>
<dbReference type="Pfam" id="PF02602">
    <property type="entry name" value="HEM4"/>
    <property type="match status" value="1"/>
</dbReference>
<evidence type="ECO:0000313" key="2">
    <source>
        <dbReference type="EMBL" id="APZ94437.1"/>
    </source>
</evidence>
<dbReference type="EMBL" id="CP017641">
    <property type="protein sequence ID" value="APZ94437.1"/>
    <property type="molecule type" value="Genomic_DNA"/>
</dbReference>
<dbReference type="InterPro" id="IPR036108">
    <property type="entry name" value="4pyrrol_syn_uPrphyn_synt_sf"/>
</dbReference>
<dbReference type="CDD" id="cd06578">
    <property type="entry name" value="HemD"/>
    <property type="match status" value="1"/>
</dbReference>
<dbReference type="GO" id="GO:0006780">
    <property type="term" value="P:uroporphyrinogen III biosynthetic process"/>
    <property type="evidence" value="ECO:0007669"/>
    <property type="project" value="InterPro"/>
</dbReference>